<feature type="transmembrane region" description="Helical" evidence="5">
    <location>
        <begin position="112"/>
        <end position="133"/>
    </location>
</feature>
<feature type="transmembrane region" description="Helical" evidence="5">
    <location>
        <begin position="368"/>
        <end position="388"/>
    </location>
</feature>
<gene>
    <name evidence="7" type="ORF">D641_0109405</name>
</gene>
<feature type="transmembrane region" description="Helical" evidence="5">
    <location>
        <begin position="409"/>
        <end position="427"/>
    </location>
</feature>
<evidence type="ECO:0000259" key="6">
    <source>
        <dbReference type="PROSITE" id="PS50850"/>
    </source>
</evidence>
<dbReference type="RefSeq" id="WP_017823408.1">
    <property type="nucleotide sequence ID" value="NZ_AORC01000010.1"/>
</dbReference>
<evidence type="ECO:0000256" key="3">
    <source>
        <dbReference type="ARBA" id="ARBA00022989"/>
    </source>
</evidence>
<dbReference type="EMBL" id="AORC01000010">
    <property type="protein sequence ID" value="EYT49164.1"/>
    <property type="molecule type" value="Genomic_DNA"/>
</dbReference>
<dbReference type="PANTHER" id="PTHR23542:SF1">
    <property type="entry name" value="MAJOR FACILITATOR SUPERFAMILY (MFS) PROFILE DOMAIN-CONTAINING PROTEIN"/>
    <property type="match status" value="1"/>
</dbReference>
<feature type="transmembrane region" description="Helical" evidence="5">
    <location>
        <begin position="52"/>
        <end position="73"/>
    </location>
</feature>
<dbReference type="Gene3D" id="1.20.1250.20">
    <property type="entry name" value="MFS general substrate transporter like domains"/>
    <property type="match status" value="2"/>
</dbReference>
<protein>
    <submittedName>
        <fullName evidence="7">Major facilitator transporter</fullName>
    </submittedName>
</protein>
<feature type="transmembrane region" description="Helical" evidence="5">
    <location>
        <begin position="275"/>
        <end position="294"/>
    </location>
</feature>
<dbReference type="InterPro" id="IPR011701">
    <property type="entry name" value="MFS"/>
</dbReference>
<dbReference type="PANTHER" id="PTHR23542">
    <property type="match status" value="1"/>
</dbReference>
<reference evidence="7 8" key="1">
    <citation type="journal article" date="2013" name="Genome Announc.">
        <title>Draft genome sequence of an Actinobacterium, Brachybacterium muris strain UCD-AY4.</title>
        <authorList>
            <person name="Lo J.R."/>
            <person name="Lang J.M."/>
            <person name="Darling A.E."/>
            <person name="Eisen J.A."/>
            <person name="Coil D.A."/>
        </authorList>
    </citation>
    <scope>NUCLEOTIDE SEQUENCE [LARGE SCALE GENOMIC DNA]</scope>
    <source>
        <strain evidence="7 8">UCD-AY4</strain>
    </source>
</reference>
<evidence type="ECO:0000256" key="1">
    <source>
        <dbReference type="ARBA" id="ARBA00004651"/>
    </source>
</evidence>
<organism evidence="7 8">
    <name type="scientific">Brachybacterium muris UCD-AY4</name>
    <dbReference type="NCBI Taxonomy" id="1249481"/>
    <lineage>
        <taxon>Bacteria</taxon>
        <taxon>Bacillati</taxon>
        <taxon>Actinomycetota</taxon>
        <taxon>Actinomycetes</taxon>
        <taxon>Micrococcales</taxon>
        <taxon>Dermabacteraceae</taxon>
        <taxon>Brachybacterium</taxon>
    </lineage>
</organism>
<comment type="subcellular location">
    <subcellularLocation>
        <location evidence="1">Cell membrane</location>
        <topology evidence="1">Multi-pass membrane protein</topology>
    </subcellularLocation>
</comment>
<feature type="transmembrane region" description="Helical" evidence="5">
    <location>
        <begin position="433"/>
        <end position="452"/>
    </location>
</feature>
<feature type="domain" description="Major facilitator superfamily (MFS) profile" evidence="6">
    <location>
        <begin position="274"/>
        <end position="455"/>
    </location>
</feature>
<dbReference type="SUPFAM" id="SSF103473">
    <property type="entry name" value="MFS general substrate transporter"/>
    <property type="match status" value="1"/>
</dbReference>
<evidence type="ECO:0000256" key="4">
    <source>
        <dbReference type="ARBA" id="ARBA00023136"/>
    </source>
</evidence>
<keyword evidence="2 5" id="KW-0812">Transmembrane</keyword>
<dbReference type="InterPro" id="IPR036259">
    <property type="entry name" value="MFS_trans_sf"/>
</dbReference>
<feature type="transmembrane region" description="Helical" evidence="5">
    <location>
        <begin position="12"/>
        <end position="32"/>
    </location>
</feature>
<dbReference type="HOGENOM" id="CLU_033532_2_0_11"/>
<dbReference type="Pfam" id="PF07690">
    <property type="entry name" value="MFS_1"/>
    <property type="match status" value="1"/>
</dbReference>
<dbReference type="GO" id="GO:0005886">
    <property type="term" value="C:plasma membrane"/>
    <property type="evidence" value="ECO:0007669"/>
    <property type="project" value="UniProtKB-SubCell"/>
</dbReference>
<dbReference type="PROSITE" id="PS50850">
    <property type="entry name" value="MFS"/>
    <property type="match status" value="1"/>
</dbReference>
<accession>A0A022KTH0</accession>
<comment type="caution">
    <text evidence="7">The sequence shown here is derived from an EMBL/GenBank/DDBJ whole genome shotgun (WGS) entry which is preliminary data.</text>
</comment>
<proteinExistence type="predicted"/>
<dbReference type="GO" id="GO:0022857">
    <property type="term" value="F:transmembrane transporter activity"/>
    <property type="evidence" value="ECO:0007669"/>
    <property type="project" value="InterPro"/>
</dbReference>
<name>A0A022KTH0_9MICO</name>
<dbReference type="AlphaFoldDB" id="A0A022KTH0"/>
<dbReference type="Proteomes" id="UP000019754">
    <property type="component" value="Unassembled WGS sequence"/>
</dbReference>
<keyword evidence="8" id="KW-1185">Reference proteome</keyword>
<dbReference type="InterPro" id="IPR020846">
    <property type="entry name" value="MFS_dom"/>
</dbReference>
<keyword evidence="4 5" id="KW-0472">Membrane</keyword>
<sequence length="455" mass="44872">MVSSSSSAIARYRSLPTIASGSWMALAMAARAPYAMIPLGTMTAITVSTGSIATGGLASGLVAAASAVAGPLIGRAADRSGQRRVLTILTPLNAIALGLLLLAALQAWDGPLLWAICLLTGGTAVPVGSFTRARWVELARDPKDLGTALSYESTVDELSFVLGPALVGIAASTAFSAAPLAIAAALVALAGIPFALTTPRSEHAGVGASAGVGAGAAERTADGTAAATAPHRVSTRTVTGEMPAIGSVPSDAPFADHHTPAPVSASTPAPSIKRVLLAVLPAIVVMVCIGTFFGSVQAGTTARADLLGAAGSAGIVYAFMGLTSALTALLVVLLPDSVTLAARVLVGGAGMAVFIALTAFMGSLTMTGVTLMIAGLFIGPTMVTAFSLTERRTPPGGTGVAMTSMQSSVTVGQAAGASLGGALAASIGAQGAYGLATLVSIVIALVGGFVVLRRR</sequence>
<evidence type="ECO:0000256" key="5">
    <source>
        <dbReference type="SAM" id="Phobius"/>
    </source>
</evidence>
<evidence type="ECO:0000313" key="7">
    <source>
        <dbReference type="EMBL" id="EYT49164.1"/>
    </source>
</evidence>
<evidence type="ECO:0000313" key="8">
    <source>
        <dbReference type="Proteomes" id="UP000019754"/>
    </source>
</evidence>
<evidence type="ECO:0000256" key="2">
    <source>
        <dbReference type="ARBA" id="ARBA00022692"/>
    </source>
</evidence>
<feature type="transmembrane region" description="Helical" evidence="5">
    <location>
        <begin position="340"/>
        <end position="362"/>
    </location>
</feature>
<feature type="transmembrane region" description="Helical" evidence="5">
    <location>
        <begin position="85"/>
        <end position="106"/>
    </location>
</feature>
<feature type="transmembrane region" description="Helical" evidence="5">
    <location>
        <begin position="314"/>
        <end position="333"/>
    </location>
</feature>
<keyword evidence="3 5" id="KW-1133">Transmembrane helix</keyword>